<dbReference type="EMBL" id="WJIF01000004">
    <property type="protein sequence ID" value="MRG60101.1"/>
    <property type="molecule type" value="Genomic_DNA"/>
</dbReference>
<accession>A0A6I2F6Z8</accession>
<organism evidence="2 3">
    <name type="scientific">Agromyces agglutinans</name>
    <dbReference type="NCBI Taxonomy" id="2662258"/>
    <lineage>
        <taxon>Bacteria</taxon>
        <taxon>Bacillati</taxon>
        <taxon>Actinomycetota</taxon>
        <taxon>Actinomycetes</taxon>
        <taxon>Micrococcales</taxon>
        <taxon>Microbacteriaceae</taxon>
        <taxon>Agromyces</taxon>
    </lineage>
</organism>
<name>A0A6I2F6Z8_9MICO</name>
<dbReference type="Gene3D" id="3.40.50.2300">
    <property type="match status" value="1"/>
</dbReference>
<dbReference type="InterPro" id="IPR023485">
    <property type="entry name" value="Ptyr_pPase"/>
</dbReference>
<evidence type="ECO:0000313" key="3">
    <source>
        <dbReference type="Proteomes" id="UP000431080"/>
    </source>
</evidence>
<dbReference type="RefSeq" id="WP_153684550.1">
    <property type="nucleotide sequence ID" value="NZ_WJIF01000004.1"/>
</dbReference>
<reference evidence="2 3" key="1">
    <citation type="submission" date="2019-10" db="EMBL/GenBank/DDBJ databases">
        <authorList>
            <person name="Nie G."/>
            <person name="Ming H."/>
            <person name="Yi B."/>
        </authorList>
    </citation>
    <scope>NUCLEOTIDE SEQUENCE [LARGE SCALE GENOMIC DNA]</scope>
    <source>
        <strain evidence="2 3">CFH 90414</strain>
    </source>
</reference>
<dbReference type="SUPFAM" id="SSF52788">
    <property type="entry name" value="Phosphotyrosine protein phosphatases I"/>
    <property type="match status" value="1"/>
</dbReference>
<sequence>MNHSLVFVCEANVCRSPYMAFVFGKAARAAGVGGEWSISSSGVAVSPGREICVVAREMMQEVDGGAEAAASHRSTPLDRIDLSGQGLIIVATGQERGIVAKTAPDARARTFMLREAIALGEAARRGAEPAGADLAHYAALLHAQRGLLAVPRSRYGWSRGSDPWDTPDRHGRRDAAHRSMLRSVRQDVLAFHAQVANFLGGASVSG</sequence>
<keyword evidence="3" id="KW-1185">Reference proteome</keyword>
<comment type="caution">
    <text evidence="2">The sequence shown here is derived from an EMBL/GenBank/DDBJ whole genome shotgun (WGS) entry which is preliminary data.</text>
</comment>
<gene>
    <name evidence="2" type="ORF">GE115_09490</name>
</gene>
<dbReference type="Pfam" id="PF01451">
    <property type="entry name" value="LMWPc"/>
    <property type="match status" value="1"/>
</dbReference>
<protein>
    <submittedName>
        <fullName evidence="2">Protein tyrosine phosphatase</fullName>
    </submittedName>
</protein>
<feature type="domain" description="Phosphotyrosine protein phosphatase I" evidence="1">
    <location>
        <begin position="6"/>
        <end position="116"/>
    </location>
</feature>
<dbReference type="InterPro" id="IPR036196">
    <property type="entry name" value="Ptyr_pPase_sf"/>
</dbReference>
<evidence type="ECO:0000259" key="1">
    <source>
        <dbReference type="Pfam" id="PF01451"/>
    </source>
</evidence>
<evidence type="ECO:0000313" key="2">
    <source>
        <dbReference type="EMBL" id="MRG60101.1"/>
    </source>
</evidence>
<dbReference type="AlphaFoldDB" id="A0A6I2F6Z8"/>
<dbReference type="Proteomes" id="UP000431080">
    <property type="component" value="Unassembled WGS sequence"/>
</dbReference>
<proteinExistence type="predicted"/>